<reference evidence="1 4" key="2">
    <citation type="submission" date="2019-07" db="EMBL/GenBank/DDBJ databases">
        <title>Whole genome shotgun sequence of Staphylococcus arlettae NBRC 109765.</title>
        <authorList>
            <person name="Hosoyama A."/>
            <person name="Uohara A."/>
            <person name="Ohji S."/>
            <person name="Ichikawa N."/>
        </authorList>
    </citation>
    <scope>NUCLEOTIDE SEQUENCE [LARGE SCALE GENOMIC DNA]</scope>
    <source>
        <strain evidence="1 4">NBRC 109765</strain>
    </source>
</reference>
<proteinExistence type="predicted"/>
<dbReference type="GeneID" id="97286842"/>
<evidence type="ECO:0000313" key="2">
    <source>
        <dbReference type="EMBL" id="SUJ10627.1"/>
    </source>
</evidence>
<reference evidence="2 3" key="1">
    <citation type="submission" date="2018-06" db="EMBL/GenBank/DDBJ databases">
        <authorList>
            <consortium name="Pathogen Informatics"/>
            <person name="Doyle S."/>
        </authorList>
    </citation>
    <scope>NUCLEOTIDE SEQUENCE [LARGE SCALE GENOMIC DNA]</scope>
    <source>
        <strain evidence="2 3">NCTC12413</strain>
    </source>
</reference>
<name>A0A2T7BRQ7_9STAP</name>
<protein>
    <submittedName>
        <fullName evidence="2">IraB protein</fullName>
    </submittedName>
</protein>
<dbReference type="AlphaFoldDB" id="A0A2T7BRQ7"/>
<evidence type="ECO:0000313" key="4">
    <source>
        <dbReference type="Proteomes" id="UP000321598"/>
    </source>
</evidence>
<accession>A0A2T7BRQ7</accession>
<gene>
    <name evidence="2" type="ORF">NCTC12413_00493</name>
    <name evidence="1" type="ORF">SAR03_22540</name>
</gene>
<dbReference type="EMBL" id="UGZE01000001">
    <property type="protein sequence ID" value="SUJ10627.1"/>
    <property type="molecule type" value="Genomic_DNA"/>
</dbReference>
<dbReference type="InterPro" id="IPR010813">
    <property type="entry name" value="DUF1413"/>
</dbReference>
<keyword evidence="4" id="KW-1185">Reference proteome</keyword>
<dbReference type="Proteomes" id="UP000321598">
    <property type="component" value="Unassembled WGS sequence"/>
</dbReference>
<dbReference type="OrthoDB" id="2399688at2"/>
<dbReference type="Pfam" id="PF07205">
    <property type="entry name" value="DUF1413"/>
    <property type="match status" value="1"/>
</dbReference>
<sequence length="89" mass="11197">MTFDTRLDALRQQKDRTSFSFKFAELFSAEEWIDLDLNHRKYLEREFRRYINNHDHLRIPYVSEDNIRMRMYNLEYDYNEVKTNFKAYI</sequence>
<organism evidence="2 3">
    <name type="scientific">Staphylococcus arlettae</name>
    <dbReference type="NCBI Taxonomy" id="29378"/>
    <lineage>
        <taxon>Bacteria</taxon>
        <taxon>Bacillati</taxon>
        <taxon>Bacillota</taxon>
        <taxon>Bacilli</taxon>
        <taxon>Bacillales</taxon>
        <taxon>Staphylococcaceae</taxon>
        <taxon>Staphylococcus</taxon>
    </lineage>
</organism>
<evidence type="ECO:0000313" key="1">
    <source>
        <dbReference type="EMBL" id="GEQ01217.1"/>
    </source>
</evidence>
<evidence type="ECO:0000313" key="3">
    <source>
        <dbReference type="Proteomes" id="UP000254956"/>
    </source>
</evidence>
<dbReference type="Proteomes" id="UP000254956">
    <property type="component" value="Unassembled WGS sequence"/>
</dbReference>
<dbReference type="RefSeq" id="WP_002510003.1">
    <property type="nucleotide sequence ID" value="NZ_AP019698.1"/>
</dbReference>
<dbReference type="EMBL" id="BKAV01000029">
    <property type="protein sequence ID" value="GEQ01217.1"/>
    <property type="molecule type" value="Genomic_DNA"/>
</dbReference>